<proteinExistence type="predicted"/>
<dbReference type="GO" id="GO:0007224">
    <property type="term" value="P:smoothened signaling pathway"/>
    <property type="evidence" value="ECO:0007669"/>
    <property type="project" value="InterPro"/>
</dbReference>
<dbReference type="PANTHER" id="PTHR15721:SF2">
    <property type="entry name" value="PROTEIN TALPID3"/>
    <property type="match status" value="1"/>
</dbReference>
<feature type="compositionally biased region" description="Polar residues" evidence="1">
    <location>
        <begin position="627"/>
        <end position="643"/>
    </location>
</feature>
<feature type="compositionally biased region" description="Polar residues" evidence="1">
    <location>
        <begin position="1048"/>
        <end position="1061"/>
    </location>
</feature>
<feature type="compositionally biased region" description="Basic and acidic residues" evidence="1">
    <location>
        <begin position="223"/>
        <end position="235"/>
    </location>
</feature>
<accession>A0A6J8DXL9</accession>
<gene>
    <name evidence="2" type="ORF">MCOR_45184</name>
</gene>
<feature type="region of interest" description="Disordered" evidence="1">
    <location>
        <begin position="800"/>
        <end position="821"/>
    </location>
</feature>
<dbReference type="GO" id="GO:0036064">
    <property type="term" value="C:ciliary basal body"/>
    <property type="evidence" value="ECO:0007669"/>
    <property type="project" value="TreeGrafter"/>
</dbReference>
<sequence length="1071" mass="119855">MNRVYGKTRFQGKRTIAKDPYLHFKTKPKQKIEQPQGMTYTKGHTVRSTKSQSSVGIKQFYFNPTHGTYIPVNTNVTSGPIPGSLIPMAIPLGGPRMEGGLTAPVTRTTQGGLITSTPVSKIQVTAEKNFALITMPTKENITNQRRAQELSKQVLPNVDIDTDLSEMSDKHMQKISVPTSPRSEQSKFRRPSPTRSEKQTDLTNKRSEQLLDRSNYIQSLHYSPKDKYQDTNKDEDSTELSEVVYDEDFSPESAPGIELPGYNVPSPPTQRESFPPDIPGQNRVIGVSDQIAEDIKRQEALENKAVEWVEQELMAKEVEESVCSDHENSMFLMEALGHKGLQLFIDAGQPVDMSLVNSLVKECVLEKVFSLLGKKSDDAQTGMAHTEIRRSTASSTEHEQIRDLQKDEFDNRHVNTPKPTPKSSPIMSPVQMKLPPSTPPNSPPIGQEIYDIKKFEVIKPEYESELSESIDISEEMRQLQGKLLRPEEKVMTQEIHTVDTPVTTPVPEEDIFKEQRSMSPPPSTPSKERKEIVIPSVQAQGTEVTDECTQMPETAAVMKESAVGTVLPEPWGDPYLPIPEENPDFEMEFFDHPVPITLCSAPADDMVGTQSLISLPRSGSPKIITPDGQSSPVPSDDSTTLQSSVSDTFNQSVSMGQWLLSKSEGEVADYILDDDLRQRIAKSTKHRGDCSIADTLKDTTELVDESMEPFSEGEFQYRTDLSPEKDPLLNFIASLQKTPLQGQFAMPEDHVHQILNQSGKSIGEITMVGQSGDQPSRDQFSISPMCRDKNSRISTFDLDQKNQSLEQREKRSQRDGNISPTQILKRNVYSPTKEKSHELYYSNGFLNQDLSMQDSAVINDQKRSSVEFNDKPEILSGRRQQDKHHIPSSGITVTQGGLMPGGRSALKSAMRKPPQIKQSVKQPDRSVGMNQYNAIHVRSSDKDIKDSFEGSQDQLSSHAYTPDQMRLDTLVQSGYLTQSLTYSGELIQSGQSVDRSTCRDSSEYRYMNPSRTERGQSLGLTYSFEEEDNYKKSDNFEEPVKLKMSVTLPTTEDSNDGSQLSEIDITDKNTK</sequence>
<protein>
    <submittedName>
        <fullName evidence="2">TALPID3</fullName>
    </submittedName>
</protein>
<evidence type="ECO:0000313" key="2">
    <source>
        <dbReference type="EMBL" id="CAC5412171.1"/>
    </source>
</evidence>
<name>A0A6J8DXL9_MYTCO</name>
<dbReference type="Proteomes" id="UP000507470">
    <property type="component" value="Unassembled WGS sequence"/>
</dbReference>
<dbReference type="OrthoDB" id="10057439at2759"/>
<dbReference type="GO" id="GO:0005814">
    <property type="term" value="C:centriole"/>
    <property type="evidence" value="ECO:0007669"/>
    <property type="project" value="TreeGrafter"/>
</dbReference>
<dbReference type="AlphaFoldDB" id="A0A6J8DXL9"/>
<feature type="region of interest" description="Disordered" evidence="1">
    <location>
        <begin position="861"/>
        <end position="906"/>
    </location>
</feature>
<keyword evidence="3" id="KW-1185">Reference proteome</keyword>
<dbReference type="EMBL" id="CACVKT020007990">
    <property type="protein sequence ID" value="CAC5412171.1"/>
    <property type="molecule type" value="Genomic_DNA"/>
</dbReference>
<feature type="compositionally biased region" description="Acidic residues" evidence="1">
    <location>
        <begin position="236"/>
        <end position="250"/>
    </location>
</feature>
<dbReference type="PANTHER" id="PTHR15721">
    <property type="entry name" value="KIAA0586 PROTEIN"/>
    <property type="match status" value="1"/>
</dbReference>
<feature type="compositionally biased region" description="Basic and acidic residues" evidence="1">
    <location>
        <begin position="861"/>
        <end position="873"/>
    </location>
</feature>
<evidence type="ECO:0000256" key="1">
    <source>
        <dbReference type="SAM" id="MobiDB-lite"/>
    </source>
</evidence>
<organism evidence="2 3">
    <name type="scientific">Mytilus coruscus</name>
    <name type="common">Sea mussel</name>
    <dbReference type="NCBI Taxonomy" id="42192"/>
    <lineage>
        <taxon>Eukaryota</taxon>
        <taxon>Metazoa</taxon>
        <taxon>Spiralia</taxon>
        <taxon>Lophotrochozoa</taxon>
        <taxon>Mollusca</taxon>
        <taxon>Bivalvia</taxon>
        <taxon>Autobranchia</taxon>
        <taxon>Pteriomorphia</taxon>
        <taxon>Mytilida</taxon>
        <taxon>Mytiloidea</taxon>
        <taxon>Mytilidae</taxon>
        <taxon>Mytilinae</taxon>
        <taxon>Mytilus</taxon>
    </lineage>
</organism>
<feature type="region of interest" description="Disordered" evidence="1">
    <location>
        <begin position="614"/>
        <end position="643"/>
    </location>
</feature>
<feature type="region of interest" description="Disordered" evidence="1">
    <location>
        <begin position="164"/>
        <end position="280"/>
    </location>
</feature>
<reference evidence="2 3" key="1">
    <citation type="submission" date="2020-06" db="EMBL/GenBank/DDBJ databases">
        <authorList>
            <person name="Li R."/>
            <person name="Bekaert M."/>
        </authorList>
    </citation>
    <scope>NUCLEOTIDE SEQUENCE [LARGE SCALE GENOMIC DNA]</scope>
    <source>
        <strain evidence="3">wild</strain>
    </source>
</reference>
<feature type="compositionally biased region" description="Basic and acidic residues" evidence="1">
    <location>
        <begin position="195"/>
        <end position="211"/>
    </location>
</feature>
<feature type="compositionally biased region" description="Basic and acidic residues" evidence="1">
    <location>
        <begin position="386"/>
        <end position="413"/>
    </location>
</feature>
<feature type="region of interest" description="Disordered" evidence="1">
    <location>
        <begin position="1048"/>
        <end position="1071"/>
    </location>
</feature>
<feature type="region of interest" description="Disordered" evidence="1">
    <location>
        <begin position="379"/>
        <end position="444"/>
    </location>
</feature>
<evidence type="ECO:0000313" key="3">
    <source>
        <dbReference type="Proteomes" id="UP000507470"/>
    </source>
</evidence>
<dbReference type="Pfam" id="PF15324">
    <property type="entry name" value="TALPID3"/>
    <property type="match status" value="1"/>
</dbReference>
<dbReference type="InterPro" id="IPR029246">
    <property type="entry name" value="TALPID3"/>
</dbReference>